<dbReference type="GO" id="GO:0005198">
    <property type="term" value="F:structural molecule activity"/>
    <property type="evidence" value="ECO:0007669"/>
    <property type="project" value="InterPro"/>
</dbReference>
<evidence type="ECO:0000256" key="5">
    <source>
        <dbReference type="ARBA" id="ARBA00022770"/>
    </source>
</evidence>
<protein>
    <recommendedName>
        <fullName evidence="3">Core protein VP7</fullName>
    </recommendedName>
</protein>
<sequence>MDAVTSRALTVLKAVASILDPRANVESNVIEMLGLAINRYNAYTMKSVTYRANTQEDRNSLFFMCLDFVIASTRANVPPFSPDYTPSPVAIGVLALPEIPFTVEAANTMARVNGVMQTNAPARSMTGPHLRAVRCAQPGRFRQPRNQGITVSIINSWTMDISLGPNGRGLVPLAPPGQEVLMLYFVWREYETFCDAAGATVAGGGGCRFFVDGLEVPAGRIVVWNGIAQVEAVNALRNPGMINIEIIWFTNLDKSFDSVPELRATIENVYSYRSGLWHALRAVLLDAVGLPPLNPPMYPLNTIDQITVFLLLSALADVYSVLKPIFEINGARAGPAPQRGQMLNEYRQ</sequence>
<dbReference type="GO" id="GO:0046789">
    <property type="term" value="F:host cell surface receptor binding"/>
    <property type="evidence" value="ECO:0007669"/>
    <property type="project" value="InterPro"/>
</dbReference>
<dbReference type="InterPro" id="IPR008980">
    <property type="entry name" value="Capsid_hemagglutn"/>
</dbReference>
<keyword evidence="5" id="KW-1152">Outer capsid protein</keyword>
<evidence type="ECO:0000256" key="7">
    <source>
        <dbReference type="ARBA" id="ARBA00023180"/>
    </source>
</evidence>
<organism evidence="8">
    <name type="scientific">Ife virus</name>
    <dbReference type="NCBI Taxonomy" id="2547357"/>
    <lineage>
        <taxon>Viruses</taxon>
        <taxon>Riboviria</taxon>
        <taxon>Orthornavirae</taxon>
        <taxon>Duplornaviricota</taxon>
        <taxon>Resentoviricetes</taxon>
        <taxon>Reovirales</taxon>
        <taxon>Sedoreoviridae</taxon>
        <taxon>Orbivirus</taxon>
    </lineage>
</organism>
<dbReference type="SUPFAM" id="SSF49818">
    <property type="entry name" value="Viral protein domain"/>
    <property type="match status" value="1"/>
</dbReference>
<dbReference type="InterPro" id="IPR023178">
    <property type="entry name" value="Orbi_VP7_capsid_C"/>
</dbReference>
<evidence type="ECO:0000256" key="2">
    <source>
        <dbReference type="ARBA" id="ARBA00009906"/>
    </source>
</evidence>
<comment type="subcellular location">
    <subcellularLocation>
        <location evidence="1">Virion</location>
    </subcellularLocation>
</comment>
<proteinExistence type="inferred from homology"/>
<dbReference type="GO" id="GO:0019031">
    <property type="term" value="C:viral envelope"/>
    <property type="evidence" value="ECO:0007669"/>
    <property type="project" value="InterPro"/>
</dbReference>
<name>A0A482A274_9REOV</name>
<dbReference type="Gene3D" id="2.60.120.170">
    <property type="match status" value="1"/>
</dbReference>
<keyword evidence="6" id="KW-0946">Virion</keyword>
<reference evidence="8" key="1">
    <citation type="journal article" date="2019" name="Viruses">
        <title>Discovery and Characterization of Bukakata orbivirus (Reoviridae:Orbivirus), a Novel Virus from a Ugandan Bat.</title>
        <authorList>
            <person name="Fagre A.C."/>
            <person name="Lee J.S."/>
            <person name="Kityo R.M."/>
            <person name="Bergren N.A."/>
            <person name="Mossel E.C."/>
            <person name="Nakayiki T."/>
            <person name="Nalikka B."/>
            <person name="Nyakarahuka L."/>
            <person name="Gilbert A.T."/>
            <person name="Peterhans J.K."/>
            <person name="Crabtree M.B."/>
            <person name="Towner J.S."/>
            <person name="Amman B.R."/>
            <person name="Sealy T.K."/>
            <person name="Schuh A.J."/>
            <person name="Nichol S.T."/>
            <person name="Lutwama J.J."/>
            <person name="Miller B.R."/>
            <person name="Kading R.C."/>
        </authorList>
    </citation>
    <scope>NUCLEOTIDE SEQUENCE</scope>
    <source>
        <strain evidence="8">IbAn 57245</strain>
    </source>
</reference>
<keyword evidence="7" id="KW-0325">Glycoprotein</keyword>
<dbReference type="SUPFAM" id="SSF48345">
    <property type="entry name" value="A virus capsid protein alpha-helical domain"/>
    <property type="match status" value="1"/>
</dbReference>
<evidence type="ECO:0000256" key="4">
    <source>
        <dbReference type="ARBA" id="ARBA00022561"/>
    </source>
</evidence>
<dbReference type="Pfam" id="PF00897">
    <property type="entry name" value="Orbi_VP7"/>
    <property type="match status" value="1"/>
</dbReference>
<dbReference type="EMBL" id="MK359241">
    <property type="protein sequence ID" value="QBL15281.1"/>
    <property type="molecule type" value="Genomic_RNA"/>
</dbReference>
<dbReference type="GO" id="GO:0019064">
    <property type="term" value="P:fusion of virus membrane with host plasma membrane"/>
    <property type="evidence" value="ECO:0007669"/>
    <property type="project" value="InterPro"/>
</dbReference>
<dbReference type="PRINTS" id="PR00903">
    <property type="entry name" value="VP7CAPSID"/>
</dbReference>
<comment type="similarity">
    <text evidence="2">Belongs to the orbivirus VP7 family.</text>
</comment>
<accession>A0A482A274</accession>
<dbReference type="InterPro" id="IPR023176">
    <property type="entry name" value="Orbi_VP7_capsid_N"/>
</dbReference>
<dbReference type="Gene3D" id="1.10.250.10">
    <property type="entry name" value="Bluetongue Virus 10, subunit 1, domain 1"/>
    <property type="match status" value="1"/>
</dbReference>
<evidence type="ECO:0000256" key="6">
    <source>
        <dbReference type="ARBA" id="ARBA00022844"/>
    </source>
</evidence>
<evidence type="ECO:0000313" key="8">
    <source>
        <dbReference type="EMBL" id="QBL15281.1"/>
    </source>
</evidence>
<dbReference type="GO" id="GO:0039624">
    <property type="term" value="C:viral outer capsid"/>
    <property type="evidence" value="ECO:0007669"/>
    <property type="project" value="UniProtKB-KW"/>
</dbReference>
<dbReference type="Gene3D" id="1.10.170.10">
    <property type="entry name" value="Bluetongue Virus 10, subunit 1, domain 3"/>
    <property type="match status" value="1"/>
</dbReference>
<dbReference type="InterPro" id="IPR001803">
    <property type="entry name" value="Orbi_VP7_capsid"/>
</dbReference>
<evidence type="ECO:0000256" key="1">
    <source>
        <dbReference type="ARBA" id="ARBA00004328"/>
    </source>
</evidence>
<evidence type="ECO:0000256" key="3">
    <source>
        <dbReference type="ARBA" id="ARBA00021788"/>
    </source>
</evidence>
<dbReference type="InterPro" id="IPR008935">
    <property type="entry name" value="Virus_capsid_a-hlx_vir"/>
</dbReference>
<keyword evidence="4" id="KW-0167">Capsid protein</keyword>